<sequence length="34" mass="3786">MLQRTIERQTRNILSILLQVGGKPRRGASAFTCA</sequence>
<gene>
    <name evidence="1" type="ORF">BLA13014_07710</name>
</gene>
<evidence type="ECO:0000313" key="1">
    <source>
        <dbReference type="EMBL" id="VWC50565.1"/>
    </source>
</evidence>
<dbReference type="AlphaFoldDB" id="A0A6P2SMN1"/>
<reference evidence="1 2" key="1">
    <citation type="submission" date="2019-09" db="EMBL/GenBank/DDBJ databases">
        <authorList>
            <person name="Depoorter E."/>
        </authorList>
    </citation>
    <scope>NUCLEOTIDE SEQUENCE [LARGE SCALE GENOMIC DNA]</scope>
    <source>
        <strain evidence="1">LMG 13014</strain>
    </source>
</reference>
<organism evidence="1 2">
    <name type="scientific">Burkholderia aenigmatica</name>
    <dbReference type="NCBI Taxonomy" id="2015348"/>
    <lineage>
        <taxon>Bacteria</taxon>
        <taxon>Pseudomonadati</taxon>
        <taxon>Pseudomonadota</taxon>
        <taxon>Betaproteobacteria</taxon>
        <taxon>Burkholderiales</taxon>
        <taxon>Burkholderiaceae</taxon>
        <taxon>Burkholderia</taxon>
        <taxon>Burkholderia cepacia complex</taxon>
    </lineage>
</organism>
<accession>A0A6P2SMN1</accession>
<evidence type="ECO:0000313" key="2">
    <source>
        <dbReference type="Proteomes" id="UP000494261"/>
    </source>
</evidence>
<dbReference type="Proteomes" id="UP000494261">
    <property type="component" value="Unassembled WGS sequence"/>
</dbReference>
<name>A0A6P2SMN1_9BURK</name>
<dbReference type="EMBL" id="CABVQC010000093">
    <property type="protein sequence ID" value="VWC50565.1"/>
    <property type="molecule type" value="Genomic_DNA"/>
</dbReference>
<proteinExistence type="predicted"/>
<protein>
    <submittedName>
        <fullName evidence="1">Uncharacterized protein</fullName>
    </submittedName>
</protein>